<feature type="compositionally biased region" description="Basic and acidic residues" evidence="4">
    <location>
        <begin position="81"/>
        <end position="97"/>
    </location>
</feature>
<feature type="compositionally biased region" description="Low complexity" evidence="4">
    <location>
        <begin position="69"/>
        <end position="80"/>
    </location>
</feature>
<name>A0AAU9ILA1_9CILI</name>
<dbReference type="PANTHER" id="PTHR21141:SF5">
    <property type="entry name" value="LARGE RIBOSOMAL SUBUNIT PROTEIN P2"/>
    <property type="match status" value="1"/>
</dbReference>
<dbReference type="Proteomes" id="UP001162131">
    <property type="component" value="Unassembled WGS sequence"/>
</dbReference>
<dbReference type="GO" id="GO:0003735">
    <property type="term" value="F:structural constituent of ribosome"/>
    <property type="evidence" value="ECO:0007669"/>
    <property type="project" value="InterPro"/>
</dbReference>
<sequence length="114" mass="12198">MKYLCAYALAWLSGNTQPKASDLANIINAIGGDFDTSRAESLCDLLAERDLTNVIKAGLPKLQAFAGASSVSSAPVTTSEAPKEEAAEKKEDKKEKEEVEDIEGAMDLFGGDEW</sequence>
<evidence type="ECO:0000313" key="6">
    <source>
        <dbReference type="Proteomes" id="UP001162131"/>
    </source>
</evidence>
<dbReference type="AlphaFoldDB" id="A0AAU9ILA1"/>
<dbReference type="GO" id="GO:0002182">
    <property type="term" value="P:cytoplasmic translational elongation"/>
    <property type="evidence" value="ECO:0007669"/>
    <property type="project" value="InterPro"/>
</dbReference>
<comment type="caution">
    <text evidence="5">The sequence shown here is derived from an EMBL/GenBank/DDBJ whole genome shotgun (WGS) entry which is preliminary data.</text>
</comment>
<comment type="similarity">
    <text evidence="1">Belongs to the eukaryotic ribosomal protein P1/P2 family.</text>
</comment>
<accession>A0AAU9ILA1</accession>
<evidence type="ECO:0000256" key="1">
    <source>
        <dbReference type="ARBA" id="ARBA00005436"/>
    </source>
</evidence>
<feature type="region of interest" description="Disordered" evidence="4">
    <location>
        <begin position="69"/>
        <end position="114"/>
    </location>
</feature>
<protein>
    <recommendedName>
        <fullName evidence="7">60S acidic ribosomal protein P2</fullName>
    </recommendedName>
</protein>
<dbReference type="InterPro" id="IPR027534">
    <property type="entry name" value="Ribosomal_P1/P2"/>
</dbReference>
<feature type="compositionally biased region" description="Acidic residues" evidence="4">
    <location>
        <begin position="98"/>
        <end position="114"/>
    </location>
</feature>
<dbReference type="InterPro" id="IPR044076">
    <property type="entry name" value="Ribosomal_P2"/>
</dbReference>
<evidence type="ECO:0000256" key="3">
    <source>
        <dbReference type="ARBA" id="ARBA00023274"/>
    </source>
</evidence>
<keyword evidence="3" id="KW-0687">Ribonucleoprotein</keyword>
<dbReference type="InterPro" id="IPR038716">
    <property type="entry name" value="P1/P2_N_sf"/>
</dbReference>
<dbReference type="PANTHER" id="PTHR21141">
    <property type="entry name" value="60S ACIDIC RIBOSOMAL PROTEIN FAMILY MEMBER"/>
    <property type="match status" value="1"/>
</dbReference>
<dbReference type="HAMAP" id="MF_01478">
    <property type="entry name" value="Ribosomal_L12_arch"/>
    <property type="match status" value="1"/>
</dbReference>
<keyword evidence="6" id="KW-1185">Reference proteome</keyword>
<dbReference type="Pfam" id="PF00428">
    <property type="entry name" value="Ribosomal_60s"/>
    <property type="match status" value="1"/>
</dbReference>
<gene>
    <name evidence="5" type="ORF">BSTOLATCC_MIC7719</name>
</gene>
<evidence type="ECO:0000313" key="5">
    <source>
        <dbReference type="EMBL" id="CAG9312928.1"/>
    </source>
</evidence>
<proteinExistence type="inferred from homology"/>
<evidence type="ECO:0008006" key="7">
    <source>
        <dbReference type="Google" id="ProtNLM"/>
    </source>
</evidence>
<dbReference type="GO" id="GO:0022625">
    <property type="term" value="C:cytosolic large ribosomal subunit"/>
    <property type="evidence" value="ECO:0007669"/>
    <property type="project" value="InterPro"/>
</dbReference>
<dbReference type="Gene3D" id="1.10.10.1410">
    <property type="match status" value="1"/>
</dbReference>
<dbReference type="CDD" id="cd05833">
    <property type="entry name" value="Ribosomal_P2"/>
    <property type="match status" value="1"/>
</dbReference>
<reference evidence="5" key="1">
    <citation type="submission" date="2021-09" db="EMBL/GenBank/DDBJ databases">
        <authorList>
            <consortium name="AG Swart"/>
            <person name="Singh M."/>
            <person name="Singh A."/>
            <person name="Seah K."/>
            <person name="Emmerich C."/>
        </authorList>
    </citation>
    <scope>NUCLEOTIDE SEQUENCE</scope>
    <source>
        <strain evidence="5">ATCC30299</strain>
    </source>
</reference>
<dbReference type="EMBL" id="CAJZBQ010000009">
    <property type="protein sequence ID" value="CAG9312928.1"/>
    <property type="molecule type" value="Genomic_DNA"/>
</dbReference>
<keyword evidence="2" id="KW-0689">Ribosomal protein</keyword>
<evidence type="ECO:0000256" key="2">
    <source>
        <dbReference type="ARBA" id="ARBA00022980"/>
    </source>
</evidence>
<evidence type="ECO:0000256" key="4">
    <source>
        <dbReference type="SAM" id="MobiDB-lite"/>
    </source>
</evidence>
<organism evidence="5 6">
    <name type="scientific">Blepharisma stoltei</name>
    <dbReference type="NCBI Taxonomy" id="1481888"/>
    <lineage>
        <taxon>Eukaryota</taxon>
        <taxon>Sar</taxon>
        <taxon>Alveolata</taxon>
        <taxon>Ciliophora</taxon>
        <taxon>Postciliodesmatophora</taxon>
        <taxon>Heterotrichea</taxon>
        <taxon>Heterotrichida</taxon>
        <taxon>Blepharismidae</taxon>
        <taxon>Blepharisma</taxon>
    </lineage>
</organism>